<evidence type="ECO:0000313" key="3">
    <source>
        <dbReference type="EMBL" id="ABQ24274.1"/>
    </source>
</evidence>
<keyword evidence="1" id="KW-0732">Signal</keyword>
<gene>
    <name evidence="3" type="ordered locus">Gura_0056</name>
</gene>
<dbReference type="Pfam" id="PF01841">
    <property type="entry name" value="Transglut_core"/>
    <property type="match status" value="1"/>
</dbReference>
<dbReference type="InterPro" id="IPR038765">
    <property type="entry name" value="Papain-like_cys_pep_sf"/>
</dbReference>
<dbReference type="Proteomes" id="UP000006695">
    <property type="component" value="Chromosome"/>
</dbReference>
<dbReference type="SUPFAM" id="SSF53474">
    <property type="entry name" value="alpha/beta-Hydrolases"/>
    <property type="match status" value="1"/>
</dbReference>
<dbReference type="Gene3D" id="2.60.40.1120">
    <property type="entry name" value="Carboxypeptidase-like, regulatory domain"/>
    <property type="match status" value="1"/>
</dbReference>
<feature type="signal peptide" evidence="1">
    <location>
        <begin position="1"/>
        <end position="23"/>
    </location>
</feature>
<reference evidence="3 4" key="1">
    <citation type="submission" date="2007-05" db="EMBL/GenBank/DDBJ databases">
        <title>Complete sequence of Geobacter uraniireducens Rf4.</title>
        <authorList>
            <consortium name="US DOE Joint Genome Institute"/>
            <person name="Copeland A."/>
            <person name="Lucas S."/>
            <person name="Lapidus A."/>
            <person name="Barry K."/>
            <person name="Detter J.C."/>
            <person name="Glavina del Rio T."/>
            <person name="Hammon N."/>
            <person name="Israni S."/>
            <person name="Dalin E."/>
            <person name="Tice H."/>
            <person name="Pitluck S."/>
            <person name="Chertkov O."/>
            <person name="Brettin T."/>
            <person name="Bruce D."/>
            <person name="Han C."/>
            <person name="Schmutz J."/>
            <person name="Larimer F."/>
            <person name="Land M."/>
            <person name="Hauser L."/>
            <person name="Kyrpides N."/>
            <person name="Mikhailova N."/>
            <person name="Shelobolina E."/>
            <person name="Aklujkar M."/>
            <person name="Lovley D."/>
            <person name="Richardson P."/>
        </authorList>
    </citation>
    <scope>NUCLEOTIDE SEQUENCE [LARGE SCALE GENOMIC DNA]</scope>
    <source>
        <strain evidence="4">ATCC BAA-1134 / JCM 13001 / Rf4</strain>
    </source>
</reference>
<dbReference type="RefSeq" id="WP_011937003.1">
    <property type="nucleotide sequence ID" value="NC_009483.1"/>
</dbReference>
<sequence length="1750" mass="190782">MSRLFVFLAAVAAFFLMAAGAQAGSIPADMSRLLGESRSIVSAMISRNDSSQPATAELSRLSALKEELAALRLLQAERNATLDSRAAALGGNAADRQQSVSSALPQALDDLISRLDVVITSGGNDGLQQLLDAINRLVPKRSRPLLGALPYKHTNYPPHEPASSPVVKPAYKGGDHTVYAADTAASPEATLSKEIVELAQSLQWNPVLIYEWVKNNVETEWYWGSMKGAEETLRQKSGNDADQASLLVALLRAANFPARYVKGTIDFFPDIERARNLTGLDDPLKIAAFFQKAGIPFKPVIAGGGITNFNIEHIWVEAFIPYANYRGAVLDDQGKLWLGLDTSIKPLGYTRTQGAGVPADLLSTLRDDYLKATQTLTPLDYFTARLDEQLALSQPGITWSSLKDTAVLIPDVLKIIPDSMQFNQKEITGEYQSLPDDLKHKLTFTATNNGSELFSIALETHKLSNRRLALRAEPETVEDQNLIDSFGGLDNTPAYLVRLRPVLTLDGERLIVAQDGLPMGADFTLNIDIVTPNATERISSSQIIGNLSVIGVVGQKARTPAAISENDDAEAILHKEAIGYIERWNRAEDDLSALMGQRISRPTVTIATLGGQMEVTTLLDTPHDMQWKGVYLDAGYRRIESVGRNGQEKEFMRLAALQGSILENRIFEDDLKVDSVSTAKLLQQAKAGNTPVITVDKTNVDVILPQLFFDDAVKADITNAVNQNLTVTIPQNEVTYLDWIGIGYIKEDVSSGESGWMLSGQVAGGMTAWSPDQWDASAAKAKSDALRAPFSGKPNTNPDEATSIVKIPITDQQIGTVGQRPSSRLQVKVLDKLLKPVQGASVTFSIKAGGGTLGDKNETIVTIQTNRNGIASVALNLGQKTSDNPVYWFTEGNTYSDQYGANIMDAGLGNGIAIDAPFTIYGKPGPLNKLRPTYGETMQGSILSYVGFVGLIAEDSYGNPIANQKVTFKLGQPTGPGYCENYTYDTTPALLVKEGDGCLNTLPTISEAKATCNNAAATITDATSASGLWAGVILGGGPDVTYPVTATTTSAGKTFTAEYTPSTFGDCRDRTAEPSAYLVVTSIIPTDMYGKRINAARSGSTISIMAKEYLIKEGETIGAEDACINKICPQVVGDNTYSTTTDLVAPEVVYTRIFPTNPDELYPIYPPYEQVPANNLGNGLFQGNYTLQQGRNSIYIQGIASYGFNRFKNSCAGCAEKTTTEVVKLWNSAKAIEVYGVDIAIKQPLQVMLDGQGRSRNNLKISYTIYPLEYRAMNAFILLYKVTDLHGQKSYEEIDYIPVENKGSGFGTIARGYRFDDTQSYAVKVVLNYGSSVQIMSDPAPITFVKGALIPDYNHDRKIDQEDIDRAMNGDTYYFWVNDDDGNGDTEGTGIPGTRPYPLQTSIPGTRDLVDWFPVQLDMKGLFNAYPPGVYDYFLSNASQSLRYVNTDLAPSESGTYLTDVQAANGLIASQEIKAVAANPATPIDPLLIQAVRDGKGIILLEAVLSTSSSLKLQIRDQAGAHRYEMSLPLSIAGVEQMFRHKNLSQDGGGPAPAATEGDRIVLQNFPYTETNDKHFVFVHGYNVNPQQARGWNAEMFKRMYWSGSKANFWGVTWYGWDSQNFMGPWDFRTGNYHINVQHAFKTAPAFSDFINLPLGGKDVTVAAHSLGNMLVSSAINDWGANVSKYFLVNAAVALEAYGDADKDPNMVHPDWNDYDQRLLASEWYNLFSVSDGRSKLTWRNRFANPSVPI</sequence>
<evidence type="ECO:0000313" key="4">
    <source>
        <dbReference type="Proteomes" id="UP000006695"/>
    </source>
</evidence>
<dbReference type="InterPro" id="IPR002931">
    <property type="entry name" value="Transglutaminase-like"/>
</dbReference>
<dbReference type="Gene3D" id="3.10.620.30">
    <property type="match status" value="1"/>
</dbReference>
<protein>
    <recommendedName>
        <fullName evidence="2">Transglutaminase-like domain-containing protein</fullName>
    </recommendedName>
</protein>
<dbReference type="SUPFAM" id="SSF54001">
    <property type="entry name" value="Cysteine proteinases"/>
    <property type="match status" value="1"/>
</dbReference>
<evidence type="ECO:0000256" key="1">
    <source>
        <dbReference type="SAM" id="SignalP"/>
    </source>
</evidence>
<dbReference type="EMBL" id="CP000698">
    <property type="protein sequence ID" value="ABQ24274.1"/>
    <property type="molecule type" value="Genomic_DNA"/>
</dbReference>
<keyword evidence="4" id="KW-1185">Reference proteome</keyword>
<organism evidence="3 4">
    <name type="scientific">Geotalea uraniireducens (strain Rf4)</name>
    <name type="common">Geobacter uraniireducens</name>
    <dbReference type="NCBI Taxonomy" id="351605"/>
    <lineage>
        <taxon>Bacteria</taxon>
        <taxon>Pseudomonadati</taxon>
        <taxon>Thermodesulfobacteriota</taxon>
        <taxon>Desulfuromonadia</taxon>
        <taxon>Geobacterales</taxon>
        <taxon>Geobacteraceae</taxon>
        <taxon>Geotalea</taxon>
    </lineage>
</organism>
<accession>A5GDS9</accession>
<proteinExistence type="predicted"/>
<dbReference type="STRING" id="351605.Gura_0056"/>
<feature type="domain" description="Transglutaminase-like" evidence="2">
    <location>
        <begin position="191"/>
        <end position="323"/>
    </location>
</feature>
<feature type="chain" id="PRO_5002683536" description="Transglutaminase-like domain-containing protein" evidence="1">
    <location>
        <begin position="24"/>
        <end position="1750"/>
    </location>
</feature>
<dbReference type="HOGENOM" id="CLU_239419_0_0_7"/>
<dbReference type="InterPro" id="IPR018247">
    <property type="entry name" value="EF_Hand_1_Ca_BS"/>
</dbReference>
<dbReference type="InterPro" id="IPR029058">
    <property type="entry name" value="AB_hydrolase_fold"/>
</dbReference>
<evidence type="ECO:0000259" key="2">
    <source>
        <dbReference type="Pfam" id="PF01841"/>
    </source>
</evidence>
<name>A5GDS9_GEOUR</name>
<dbReference type="KEGG" id="gur:Gura_0056"/>
<dbReference type="PROSITE" id="PS00018">
    <property type="entry name" value="EF_HAND_1"/>
    <property type="match status" value="1"/>
</dbReference>